<dbReference type="Gene3D" id="3.10.20.30">
    <property type="match status" value="1"/>
</dbReference>
<dbReference type="CDD" id="cd04876">
    <property type="entry name" value="ACT_RelA-SpoT"/>
    <property type="match status" value="1"/>
</dbReference>
<dbReference type="PANTHER" id="PTHR21262:SF31">
    <property type="entry name" value="GTP PYROPHOSPHOKINASE"/>
    <property type="match status" value="1"/>
</dbReference>
<evidence type="ECO:0000313" key="5">
    <source>
        <dbReference type="Proteomes" id="UP000712007"/>
    </source>
</evidence>
<dbReference type="InterPro" id="IPR007685">
    <property type="entry name" value="RelA_SpoT"/>
</dbReference>
<dbReference type="InterPro" id="IPR033655">
    <property type="entry name" value="TGS_RelA/SpoT"/>
</dbReference>
<evidence type="ECO:0000259" key="3">
    <source>
        <dbReference type="PROSITE" id="PS51880"/>
    </source>
</evidence>
<comment type="function">
    <text evidence="1">In eubacteria ppGpp (guanosine 3'-diphosphate 5'-diphosphate) is a mediator of the stringent response that coordinates a variety of cellular activities in response to changes in nutritional abundance.</text>
</comment>
<dbReference type="PROSITE" id="PS51880">
    <property type="entry name" value="TGS"/>
    <property type="match status" value="1"/>
</dbReference>
<dbReference type="EMBL" id="JADIMV010000105">
    <property type="protein sequence ID" value="MBO8440225.1"/>
    <property type="molecule type" value="Genomic_DNA"/>
</dbReference>
<accession>A0A940DJQ9</accession>
<name>A0A940DJQ9_9BACT</name>
<dbReference type="InterPro" id="IPR004095">
    <property type="entry name" value="TGS"/>
</dbReference>
<dbReference type="Gene3D" id="1.10.3210.10">
    <property type="entry name" value="Hypothetical protein af1432"/>
    <property type="match status" value="1"/>
</dbReference>
<evidence type="ECO:0000256" key="1">
    <source>
        <dbReference type="RuleBase" id="RU003847"/>
    </source>
</evidence>
<dbReference type="SUPFAM" id="SSF55021">
    <property type="entry name" value="ACT-like"/>
    <property type="match status" value="1"/>
</dbReference>
<dbReference type="SUPFAM" id="SSF81301">
    <property type="entry name" value="Nucleotidyltransferase"/>
    <property type="match status" value="1"/>
</dbReference>
<dbReference type="SUPFAM" id="SSF109604">
    <property type="entry name" value="HD-domain/PDEase-like"/>
    <property type="match status" value="1"/>
</dbReference>
<dbReference type="SUPFAM" id="SSF81271">
    <property type="entry name" value="TGS-like"/>
    <property type="match status" value="1"/>
</dbReference>
<dbReference type="FunFam" id="3.10.20.30:FF:000002">
    <property type="entry name" value="GTP pyrophosphokinase (RelA/SpoT)"/>
    <property type="match status" value="1"/>
</dbReference>
<reference evidence="4" key="2">
    <citation type="journal article" date="2021" name="PeerJ">
        <title>Extensive microbial diversity within the chicken gut microbiome revealed by metagenomics and culture.</title>
        <authorList>
            <person name="Gilroy R."/>
            <person name="Ravi A."/>
            <person name="Getino M."/>
            <person name="Pursley I."/>
            <person name="Horton D.L."/>
            <person name="Alikhan N.F."/>
            <person name="Baker D."/>
            <person name="Gharbi K."/>
            <person name="Hall N."/>
            <person name="Watson M."/>
            <person name="Adriaenssens E.M."/>
            <person name="Foster-Nyarko E."/>
            <person name="Jarju S."/>
            <person name="Secka A."/>
            <person name="Antonio M."/>
            <person name="Oren A."/>
            <person name="Chaudhuri R.R."/>
            <person name="La Ragione R."/>
            <person name="Hildebrand F."/>
            <person name="Pallen M.J."/>
        </authorList>
    </citation>
    <scope>NUCLEOTIDE SEQUENCE</scope>
    <source>
        <strain evidence="4">3924</strain>
    </source>
</reference>
<reference evidence="4" key="1">
    <citation type="submission" date="2020-10" db="EMBL/GenBank/DDBJ databases">
        <authorList>
            <person name="Gilroy R."/>
        </authorList>
    </citation>
    <scope>NUCLEOTIDE SEQUENCE</scope>
    <source>
        <strain evidence="4">3924</strain>
    </source>
</reference>
<dbReference type="InterPro" id="IPR012676">
    <property type="entry name" value="TGS-like"/>
</dbReference>
<dbReference type="Pfam" id="PF19296">
    <property type="entry name" value="RelA_AH_RIS"/>
    <property type="match status" value="1"/>
</dbReference>
<dbReference type="CDD" id="cd05399">
    <property type="entry name" value="NT_Rel-Spo_like"/>
    <property type="match status" value="1"/>
</dbReference>
<dbReference type="AlphaFoldDB" id="A0A940DJQ9"/>
<dbReference type="InterPro" id="IPR012675">
    <property type="entry name" value="Beta-grasp_dom_sf"/>
</dbReference>
<dbReference type="SMART" id="SM00954">
    <property type="entry name" value="RelA_SpoT"/>
    <property type="match status" value="1"/>
</dbReference>
<evidence type="ECO:0000313" key="4">
    <source>
        <dbReference type="EMBL" id="MBO8440225.1"/>
    </source>
</evidence>
<feature type="domain" description="ACT" evidence="2">
    <location>
        <begin position="652"/>
        <end position="724"/>
    </location>
</feature>
<dbReference type="InterPro" id="IPR004811">
    <property type="entry name" value="RelA/Spo_fam"/>
</dbReference>
<dbReference type="CDD" id="cd01668">
    <property type="entry name" value="TGS_RSH"/>
    <property type="match status" value="1"/>
</dbReference>
<dbReference type="InterPro" id="IPR045600">
    <property type="entry name" value="RelA/SpoT_AH_RIS"/>
</dbReference>
<dbReference type="InterPro" id="IPR045865">
    <property type="entry name" value="ACT-like_dom_sf"/>
</dbReference>
<comment type="similarity">
    <text evidence="1">Belongs to the relA/spoT family.</text>
</comment>
<dbReference type="PROSITE" id="PS51671">
    <property type="entry name" value="ACT"/>
    <property type="match status" value="1"/>
</dbReference>
<dbReference type="PANTHER" id="PTHR21262">
    <property type="entry name" value="GUANOSINE-3',5'-BIS DIPHOSPHATE 3'-PYROPHOSPHOHYDROLASE"/>
    <property type="match status" value="1"/>
</dbReference>
<dbReference type="Pfam" id="PF13328">
    <property type="entry name" value="HD_4"/>
    <property type="match status" value="1"/>
</dbReference>
<feature type="domain" description="TGS" evidence="3">
    <location>
        <begin position="391"/>
        <end position="452"/>
    </location>
</feature>
<gene>
    <name evidence="4" type="ORF">IAC51_06195</name>
</gene>
<protein>
    <submittedName>
        <fullName evidence="4">Bifunctional (P)ppGpp synthetase/guanosine-3',5'-bis(Diphosphate) 3'-pyrophosphohydrolase</fullName>
    </submittedName>
</protein>
<comment type="caution">
    <text evidence="4">The sequence shown here is derived from an EMBL/GenBank/DDBJ whole genome shotgun (WGS) entry which is preliminary data.</text>
</comment>
<evidence type="ECO:0000259" key="2">
    <source>
        <dbReference type="PROSITE" id="PS51671"/>
    </source>
</evidence>
<dbReference type="NCBIfam" id="TIGR00691">
    <property type="entry name" value="spoT_relA"/>
    <property type="match status" value="1"/>
</dbReference>
<dbReference type="Proteomes" id="UP000712007">
    <property type="component" value="Unassembled WGS sequence"/>
</dbReference>
<dbReference type="InterPro" id="IPR043519">
    <property type="entry name" value="NT_sf"/>
</dbReference>
<proteinExistence type="inferred from homology"/>
<dbReference type="Pfam" id="PF02824">
    <property type="entry name" value="TGS"/>
    <property type="match status" value="1"/>
</dbReference>
<dbReference type="GO" id="GO:0015969">
    <property type="term" value="P:guanosine tetraphosphate metabolic process"/>
    <property type="evidence" value="ECO:0007669"/>
    <property type="project" value="InterPro"/>
</dbReference>
<sequence length="724" mass="82342">MMEDKDFLAFYRDFMAHEGSAVRPDVRRKVKEDLKKWYAAGGVDPEYIIKPMRTAMIAHREIGLGHHAIEAIMLYDWAIKSGVGAAYIEGRYSQGTCTIVKGLYKAYSLYEKHVAVETENFRKLLMSIAQDVRVVMIMIVERLDTMRNLTRYREEEREEIAREVAYLYAPMAHRMGLYAIKTELEDLSLKYTANDIYKEIAHKLNETKRSRDAYIARFIEPVRERLTRDGLKFDIKGRTKSIYSIWNKMRKQQVPFEKVYDLFAIRIIIDCPEEQEKSACWQAFSVVTDMYTPNTNRLRDWISVPKANGYESLHITVMGPEGKWVEVQIRTRRMDEVAEKGVAAHWKYKGIKSDSAQMDEWLKNLRDLLEHSDDTDGRELVDEFKMQLYDDDVFVFTPKGDLHRLSKGATVLDFAFGIHTSIGCHCTGAIVNGKHESFRYMLKNGDQVNILTSPSQSPRLDWLNYAVTSKARSRIKQALKEAVNKEADDGRETLLRRLKNWKLTFDDSDIARFARKAGHKDLTSFYVAIHNEKIDLTELKDFLTGEESAPAADAAPSRSASGFAQETELQKISTKGDALVIDRNLRNVDYTLAKCCNPIYGDEVFGFVTVNGGIKIHKKDCPNAPQMISRFGYRIVKAVWSGDTGGTEYSATLNVLGNDDIGIVANITSVISKEAGVNMRSISVDSHDGLFEGKITVTVGEVSQLDRVIKKIKAVKGVKQVSRS</sequence>
<dbReference type="Gene3D" id="3.30.460.10">
    <property type="entry name" value="Beta Polymerase, domain 2"/>
    <property type="match status" value="1"/>
</dbReference>
<organism evidence="4 5">
    <name type="scientific">Candidatus Aphodosoma intestinipullorum</name>
    <dbReference type="NCBI Taxonomy" id="2840674"/>
    <lineage>
        <taxon>Bacteria</taxon>
        <taxon>Pseudomonadati</taxon>
        <taxon>Bacteroidota</taxon>
        <taxon>Bacteroidia</taxon>
        <taxon>Bacteroidales</taxon>
        <taxon>Candidatus Aphodosoma</taxon>
    </lineage>
</organism>
<dbReference type="Pfam" id="PF13291">
    <property type="entry name" value="ACT_4"/>
    <property type="match status" value="1"/>
</dbReference>
<dbReference type="Gene3D" id="3.30.70.260">
    <property type="match status" value="1"/>
</dbReference>
<dbReference type="InterPro" id="IPR002912">
    <property type="entry name" value="ACT_dom"/>
</dbReference>
<dbReference type="GO" id="GO:0005886">
    <property type="term" value="C:plasma membrane"/>
    <property type="evidence" value="ECO:0007669"/>
    <property type="project" value="TreeGrafter"/>
</dbReference>
<dbReference type="Pfam" id="PF04607">
    <property type="entry name" value="RelA_SpoT"/>
    <property type="match status" value="1"/>
</dbReference>